<name>A6DLX4_9BACT</name>
<dbReference type="PANTHER" id="PTHR48081">
    <property type="entry name" value="AB HYDROLASE SUPERFAMILY PROTEIN C4A8.06C"/>
    <property type="match status" value="1"/>
</dbReference>
<evidence type="ECO:0000256" key="1">
    <source>
        <dbReference type="ARBA" id="ARBA00022801"/>
    </source>
</evidence>
<dbReference type="OrthoDB" id="9794725at2"/>
<dbReference type="eggNOG" id="COG0657">
    <property type="taxonomic scope" value="Bacteria"/>
</dbReference>
<dbReference type="InterPro" id="IPR050300">
    <property type="entry name" value="GDXG_lipolytic_enzyme"/>
</dbReference>
<dbReference type="EMBL" id="ABCK01000010">
    <property type="protein sequence ID" value="EDM27272.1"/>
    <property type="molecule type" value="Genomic_DNA"/>
</dbReference>
<comment type="caution">
    <text evidence="3">The sequence shown here is derived from an EMBL/GenBank/DDBJ whole genome shotgun (WGS) entry which is preliminary data.</text>
</comment>
<dbReference type="Gene3D" id="3.40.50.1820">
    <property type="entry name" value="alpha/beta hydrolase"/>
    <property type="match status" value="1"/>
</dbReference>
<evidence type="ECO:0000259" key="2">
    <source>
        <dbReference type="Pfam" id="PF20434"/>
    </source>
</evidence>
<proteinExistence type="predicted"/>
<organism evidence="3 4">
    <name type="scientific">Lentisphaera araneosa HTCC2155</name>
    <dbReference type="NCBI Taxonomy" id="313628"/>
    <lineage>
        <taxon>Bacteria</taxon>
        <taxon>Pseudomonadati</taxon>
        <taxon>Lentisphaerota</taxon>
        <taxon>Lentisphaeria</taxon>
        <taxon>Lentisphaerales</taxon>
        <taxon>Lentisphaeraceae</taxon>
        <taxon>Lentisphaera</taxon>
    </lineage>
</organism>
<dbReference type="Pfam" id="PF20434">
    <property type="entry name" value="BD-FAE"/>
    <property type="match status" value="1"/>
</dbReference>
<protein>
    <submittedName>
        <fullName evidence="3">Acetyl esterase family enzyme</fullName>
    </submittedName>
</protein>
<dbReference type="SUPFAM" id="SSF53474">
    <property type="entry name" value="alpha/beta-Hydrolases"/>
    <property type="match status" value="1"/>
</dbReference>
<dbReference type="AlphaFoldDB" id="A6DLX4"/>
<dbReference type="PANTHER" id="PTHR48081:SF6">
    <property type="entry name" value="PEPTIDASE S9 PROLYL OLIGOPEPTIDASE CATALYTIC DOMAIN-CONTAINING PROTEIN"/>
    <property type="match status" value="1"/>
</dbReference>
<feature type="domain" description="BD-FAE-like" evidence="2">
    <location>
        <begin position="29"/>
        <end position="209"/>
    </location>
</feature>
<reference evidence="3 4" key="1">
    <citation type="journal article" date="2010" name="J. Bacteriol.">
        <title>Genome sequence of Lentisphaera araneosa HTCC2155T, the type species of the order Lentisphaerales in the phylum Lentisphaerae.</title>
        <authorList>
            <person name="Thrash J.C."/>
            <person name="Cho J.C."/>
            <person name="Vergin K.L."/>
            <person name="Morris R.M."/>
            <person name="Giovannoni S.J."/>
        </authorList>
    </citation>
    <scope>NUCLEOTIDE SEQUENCE [LARGE SCALE GENOMIC DNA]</scope>
    <source>
        <strain evidence="3 4">HTCC2155</strain>
    </source>
</reference>
<dbReference type="GO" id="GO:0016787">
    <property type="term" value="F:hydrolase activity"/>
    <property type="evidence" value="ECO:0007669"/>
    <property type="project" value="UniProtKB-KW"/>
</dbReference>
<dbReference type="RefSeq" id="WP_007278882.1">
    <property type="nucleotide sequence ID" value="NZ_ABCK01000010.1"/>
</dbReference>
<evidence type="ECO:0000313" key="4">
    <source>
        <dbReference type="Proteomes" id="UP000004947"/>
    </source>
</evidence>
<evidence type="ECO:0000313" key="3">
    <source>
        <dbReference type="EMBL" id="EDM27272.1"/>
    </source>
</evidence>
<dbReference type="InterPro" id="IPR049492">
    <property type="entry name" value="BD-FAE-like_dom"/>
</dbReference>
<keyword evidence="1" id="KW-0378">Hydrolase</keyword>
<dbReference type="InterPro" id="IPR029058">
    <property type="entry name" value="AB_hydrolase_fold"/>
</dbReference>
<gene>
    <name evidence="3" type="ORF">LNTAR_21200</name>
</gene>
<dbReference type="STRING" id="313628.LNTAR_21200"/>
<sequence length="262" mass="29193">MFKLYEKMDLWPDLPQKVTLQNFALENGAHLPAFLILPGGGYHTCAKHEGAPIAAWLNSLGISTFVLEYSVAPARYPQPLMDARRAMQFLRFHAEELSIDAQRIGVMGFSAGGHLAASLSNLYSEVKQDYDDELEKMSARPDLSVLCYPVISWGEFAHLGSKENLLGQQASEALVAKTSMENAVHAKTPPSFIWHTVEDGTVPVENAYLYAMALQKHKIRHELHVYPDGRHGLGLAKDLARSSNQASQWCQACENFLYKEGF</sequence>
<dbReference type="Proteomes" id="UP000004947">
    <property type="component" value="Unassembled WGS sequence"/>
</dbReference>
<accession>A6DLX4</accession>
<keyword evidence="4" id="KW-1185">Reference proteome</keyword>